<reference evidence="2 3" key="1">
    <citation type="journal article" date="2017" name="Elife">
        <title>Extensive horizontal gene transfer in cheese-associated bacteria.</title>
        <authorList>
            <person name="Bonham K.S."/>
            <person name="Wolfe B.E."/>
            <person name="Dutton R.J."/>
        </authorList>
    </citation>
    <scope>NUCLEOTIDE SEQUENCE [LARGE SCALE GENOMIC DNA]</scope>
    <source>
        <strain evidence="2 3">962_8</strain>
    </source>
</reference>
<dbReference type="InterPro" id="IPR050834">
    <property type="entry name" value="Glycosyltransf_2"/>
</dbReference>
<proteinExistence type="predicted"/>
<evidence type="ECO:0000313" key="2">
    <source>
        <dbReference type="EMBL" id="PCC42021.1"/>
    </source>
</evidence>
<organism evidence="2 3">
    <name type="scientific">Brevibacterium aurantiacum</name>
    <dbReference type="NCBI Taxonomy" id="273384"/>
    <lineage>
        <taxon>Bacteria</taxon>
        <taxon>Bacillati</taxon>
        <taxon>Actinomycetota</taxon>
        <taxon>Actinomycetes</taxon>
        <taxon>Micrococcales</taxon>
        <taxon>Brevibacteriaceae</taxon>
        <taxon>Brevibacterium</taxon>
    </lineage>
</organism>
<dbReference type="CDD" id="cd00761">
    <property type="entry name" value="Glyco_tranf_GTA_type"/>
    <property type="match status" value="1"/>
</dbReference>
<dbReference type="Gene3D" id="3.90.550.10">
    <property type="entry name" value="Spore Coat Polysaccharide Biosynthesis Protein SpsA, Chain A"/>
    <property type="match status" value="1"/>
</dbReference>
<evidence type="ECO:0000259" key="1">
    <source>
        <dbReference type="Pfam" id="PF00535"/>
    </source>
</evidence>
<dbReference type="InterPro" id="IPR001173">
    <property type="entry name" value="Glyco_trans_2-like"/>
</dbReference>
<dbReference type="PANTHER" id="PTHR43685">
    <property type="entry name" value="GLYCOSYLTRANSFERASE"/>
    <property type="match status" value="1"/>
</dbReference>
<name>A0A2A3YRV8_BREAU</name>
<dbReference type="SUPFAM" id="SSF53448">
    <property type="entry name" value="Nucleotide-diphospho-sugar transferases"/>
    <property type="match status" value="1"/>
</dbReference>
<feature type="domain" description="Glycosyltransferase 2-like" evidence="1">
    <location>
        <begin position="7"/>
        <end position="137"/>
    </location>
</feature>
<gene>
    <name evidence="2" type="ORF">CIK65_14685</name>
</gene>
<comment type="caution">
    <text evidence="2">The sequence shown here is derived from an EMBL/GenBank/DDBJ whole genome shotgun (WGS) entry which is preliminary data.</text>
</comment>
<dbReference type="GO" id="GO:0016740">
    <property type="term" value="F:transferase activity"/>
    <property type="evidence" value="ECO:0007669"/>
    <property type="project" value="UniProtKB-KW"/>
</dbReference>
<keyword evidence="2" id="KW-0808">Transferase</keyword>
<dbReference type="Pfam" id="PF00535">
    <property type="entry name" value="Glycos_transf_2"/>
    <property type="match status" value="1"/>
</dbReference>
<dbReference type="EMBL" id="NRGQ01000023">
    <property type="protein sequence ID" value="PCC42021.1"/>
    <property type="molecule type" value="Genomic_DNA"/>
</dbReference>
<sequence>MTKTDLSIIIPAKNGAPYLPTMFGSLLQQGDIWQRSQLIFVNDGSTDDTPRVLDEFGEKFPHFDVITNPEAGGLANARNQGLKAAVGEHIAFLDGDDWLAPDHLPTLLDAAHRLDVDFIRCDHTTVEGTKRSFKRAPMAVRDRALDPKVGILPAHDSTMVDYPYAWAGLFHRRLYDQGILDFPADFMTAEDRSWIWRLHLQAASFAVVDSPGILYRRGVAGSLTQILDERQLDFIRAFSQVFQLIRNEAEPERWWPKAIRNWLAILDHQITRFGPSPAPLRIKLRQGASIVSSQIPAGLLVEEFAQQKPSRQLNISTYLGAPSSYIKEMVK</sequence>
<evidence type="ECO:0000313" key="3">
    <source>
        <dbReference type="Proteomes" id="UP000218620"/>
    </source>
</evidence>
<protein>
    <submittedName>
        <fullName evidence="2">Transferase</fullName>
    </submittedName>
</protein>
<accession>A0A2A3YRV8</accession>
<dbReference type="InterPro" id="IPR029044">
    <property type="entry name" value="Nucleotide-diphossugar_trans"/>
</dbReference>
<dbReference type="RefSeq" id="WP_096178875.1">
    <property type="nucleotide sequence ID" value="NZ_NRGQ01000023.1"/>
</dbReference>
<dbReference type="AlphaFoldDB" id="A0A2A3YRV8"/>
<dbReference type="Proteomes" id="UP000218620">
    <property type="component" value="Unassembled WGS sequence"/>
</dbReference>
<dbReference type="PANTHER" id="PTHR43685:SF2">
    <property type="entry name" value="GLYCOSYLTRANSFERASE 2-LIKE DOMAIN-CONTAINING PROTEIN"/>
    <property type="match status" value="1"/>
</dbReference>